<comment type="caution">
    <text evidence="2">The sequence shown here is derived from an EMBL/GenBank/DDBJ whole genome shotgun (WGS) entry which is preliminary data.</text>
</comment>
<sequence length="123" mass="13992">MYATLYGRLDANICQTVNIECKIGRRLAKIGDALDEKYKKRHKKKDDMGGASNKLNKSKETNEKSLLSQSLPLTVSFSCIKRVGFVKELINSRMYFLNNLQQSRTLSNEISPRLMKACQSDIT</sequence>
<dbReference type="Proteomes" id="UP000549394">
    <property type="component" value="Unassembled WGS sequence"/>
</dbReference>
<dbReference type="AlphaFoldDB" id="A0A7I8W9A2"/>
<protein>
    <submittedName>
        <fullName evidence="2">DgyrCDS12976</fullName>
    </submittedName>
</protein>
<accession>A0A7I8W9A2</accession>
<feature type="region of interest" description="Disordered" evidence="1">
    <location>
        <begin position="39"/>
        <end position="66"/>
    </location>
</feature>
<gene>
    <name evidence="2" type="ORF">DGYR_LOCUS12211</name>
</gene>
<reference evidence="2 3" key="1">
    <citation type="submission" date="2020-08" db="EMBL/GenBank/DDBJ databases">
        <authorList>
            <person name="Hejnol A."/>
        </authorList>
    </citation>
    <scope>NUCLEOTIDE SEQUENCE [LARGE SCALE GENOMIC DNA]</scope>
</reference>
<name>A0A7I8W9A2_9ANNE</name>
<organism evidence="2 3">
    <name type="scientific">Dimorphilus gyrociliatus</name>
    <dbReference type="NCBI Taxonomy" id="2664684"/>
    <lineage>
        <taxon>Eukaryota</taxon>
        <taxon>Metazoa</taxon>
        <taxon>Spiralia</taxon>
        <taxon>Lophotrochozoa</taxon>
        <taxon>Annelida</taxon>
        <taxon>Polychaeta</taxon>
        <taxon>Polychaeta incertae sedis</taxon>
        <taxon>Dinophilidae</taxon>
        <taxon>Dimorphilus</taxon>
    </lineage>
</organism>
<proteinExistence type="predicted"/>
<keyword evidence="3" id="KW-1185">Reference proteome</keyword>
<evidence type="ECO:0000256" key="1">
    <source>
        <dbReference type="SAM" id="MobiDB-lite"/>
    </source>
</evidence>
<dbReference type="EMBL" id="CAJFCJ010000022">
    <property type="protein sequence ID" value="CAD5124713.1"/>
    <property type="molecule type" value="Genomic_DNA"/>
</dbReference>
<evidence type="ECO:0000313" key="2">
    <source>
        <dbReference type="EMBL" id="CAD5124713.1"/>
    </source>
</evidence>
<evidence type="ECO:0000313" key="3">
    <source>
        <dbReference type="Proteomes" id="UP000549394"/>
    </source>
</evidence>